<evidence type="ECO:0000259" key="9">
    <source>
        <dbReference type="SMART" id="SM00093"/>
    </source>
</evidence>
<accession>A0A9J6GQZ5</accession>
<reference evidence="10 11" key="1">
    <citation type="journal article" date="2020" name="Cell">
        <title>Large-Scale Comparative Analyses of Tick Genomes Elucidate Their Genetic Diversity and Vector Capacities.</title>
        <authorList>
            <consortium name="Tick Genome and Microbiome Consortium (TIGMIC)"/>
            <person name="Jia N."/>
            <person name="Wang J."/>
            <person name="Shi W."/>
            <person name="Du L."/>
            <person name="Sun Y."/>
            <person name="Zhan W."/>
            <person name="Jiang J.F."/>
            <person name="Wang Q."/>
            <person name="Zhang B."/>
            <person name="Ji P."/>
            <person name="Bell-Sakyi L."/>
            <person name="Cui X.M."/>
            <person name="Yuan T.T."/>
            <person name="Jiang B.G."/>
            <person name="Yang W.F."/>
            <person name="Lam T.T."/>
            <person name="Chang Q.C."/>
            <person name="Ding S.J."/>
            <person name="Wang X.J."/>
            <person name="Zhu J.G."/>
            <person name="Ruan X.D."/>
            <person name="Zhao L."/>
            <person name="Wei J.T."/>
            <person name="Ye R.Z."/>
            <person name="Que T.C."/>
            <person name="Du C.H."/>
            <person name="Zhou Y.H."/>
            <person name="Cheng J.X."/>
            <person name="Dai P.F."/>
            <person name="Guo W.B."/>
            <person name="Han X.H."/>
            <person name="Huang E.J."/>
            <person name="Li L.F."/>
            <person name="Wei W."/>
            <person name="Gao Y.C."/>
            <person name="Liu J.Z."/>
            <person name="Shao H.Z."/>
            <person name="Wang X."/>
            <person name="Wang C.C."/>
            <person name="Yang T.C."/>
            <person name="Huo Q.B."/>
            <person name="Li W."/>
            <person name="Chen H.Y."/>
            <person name="Chen S.E."/>
            <person name="Zhou L.G."/>
            <person name="Ni X.B."/>
            <person name="Tian J.H."/>
            <person name="Sheng Y."/>
            <person name="Liu T."/>
            <person name="Pan Y.S."/>
            <person name="Xia L.Y."/>
            <person name="Li J."/>
            <person name="Zhao F."/>
            <person name="Cao W.C."/>
        </authorList>
    </citation>
    <scope>NUCLEOTIDE SEQUENCE [LARGE SCALE GENOMIC DNA]</scope>
    <source>
        <strain evidence="10">HaeL-2018</strain>
    </source>
</reference>
<dbReference type="SMART" id="SM00093">
    <property type="entry name" value="SERPIN"/>
    <property type="match status" value="1"/>
</dbReference>
<keyword evidence="6" id="KW-0325">Glycoprotein</keyword>
<feature type="compositionally biased region" description="Polar residues" evidence="8">
    <location>
        <begin position="36"/>
        <end position="53"/>
    </location>
</feature>
<dbReference type="GO" id="GO:0005615">
    <property type="term" value="C:extracellular space"/>
    <property type="evidence" value="ECO:0007669"/>
    <property type="project" value="InterPro"/>
</dbReference>
<dbReference type="InterPro" id="IPR042185">
    <property type="entry name" value="Serpin_sf_2"/>
</dbReference>
<dbReference type="Gene3D" id="2.30.39.10">
    <property type="entry name" value="Alpha-1-antitrypsin, domain 1"/>
    <property type="match status" value="1"/>
</dbReference>
<organism evidence="10 11">
    <name type="scientific">Haemaphysalis longicornis</name>
    <name type="common">Bush tick</name>
    <dbReference type="NCBI Taxonomy" id="44386"/>
    <lineage>
        <taxon>Eukaryota</taxon>
        <taxon>Metazoa</taxon>
        <taxon>Ecdysozoa</taxon>
        <taxon>Arthropoda</taxon>
        <taxon>Chelicerata</taxon>
        <taxon>Arachnida</taxon>
        <taxon>Acari</taxon>
        <taxon>Parasitiformes</taxon>
        <taxon>Ixodida</taxon>
        <taxon>Ixodoidea</taxon>
        <taxon>Ixodidae</taxon>
        <taxon>Haemaphysalinae</taxon>
        <taxon>Haemaphysalis</taxon>
    </lineage>
</organism>
<evidence type="ECO:0000256" key="1">
    <source>
        <dbReference type="ARBA" id="ARBA00004613"/>
    </source>
</evidence>
<dbReference type="InterPro" id="IPR023796">
    <property type="entry name" value="Serpin_dom"/>
</dbReference>
<gene>
    <name evidence="10" type="ORF">HPB48_008260</name>
</gene>
<proteinExistence type="inferred from homology"/>
<comment type="caution">
    <text evidence="10">The sequence shown here is derived from an EMBL/GenBank/DDBJ whole genome shotgun (WGS) entry which is preliminary data.</text>
</comment>
<dbReference type="CDD" id="cd00172">
    <property type="entry name" value="serpin"/>
    <property type="match status" value="1"/>
</dbReference>
<dbReference type="AlphaFoldDB" id="A0A9J6GQZ5"/>
<evidence type="ECO:0000313" key="10">
    <source>
        <dbReference type="EMBL" id="KAH9377137.1"/>
    </source>
</evidence>
<dbReference type="InterPro" id="IPR000215">
    <property type="entry name" value="Serpin_fam"/>
</dbReference>
<feature type="domain" description="Serpin" evidence="9">
    <location>
        <begin position="9"/>
        <end position="331"/>
    </location>
</feature>
<evidence type="ECO:0000256" key="3">
    <source>
        <dbReference type="ARBA" id="ARBA00022525"/>
    </source>
</evidence>
<dbReference type="GO" id="GO:0004867">
    <property type="term" value="F:serine-type endopeptidase inhibitor activity"/>
    <property type="evidence" value="ECO:0007669"/>
    <property type="project" value="UniProtKB-KW"/>
</dbReference>
<dbReference type="OrthoDB" id="10063692at2759"/>
<dbReference type="OMA" id="MCASEGA"/>
<dbReference type="Pfam" id="PF00079">
    <property type="entry name" value="Serpin"/>
    <property type="match status" value="1"/>
</dbReference>
<protein>
    <recommendedName>
        <fullName evidence="9">Serpin domain-containing protein</fullName>
    </recommendedName>
</protein>
<keyword evidence="5" id="KW-0722">Serine protease inhibitor</keyword>
<feature type="region of interest" description="Disordered" evidence="8">
    <location>
        <begin position="34"/>
        <end position="63"/>
    </location>
</feature>
<evidence type="ECO:0000256" key="8">
    <source>
        <dbReference type="SAM" id="MobiDB-lite"/>
    </source>
</evidence>
<name>A0A9J6GQZ5_HAELO</name>
<dbReference type="SUPFAM" id="SSF56574">
    <property type="entry name" value="Serpins"/>
    <property type="match status" value="1"/>
</dbReference>
<dbReference type="PROSITE" id="PS00284">
    <property type="entry name" value="SERPIN"/>
    <property type="match status" value="1"/>
</dbReference>
<comment type="similarity">
    <text evidence="2 7">Belongs to the serpin family.</text>
</comment>
<keyword evidence="11" id="KW-1185">Reference proteome</keyword>
<dbReference type="InterPro" id="IPR036186">
    <property type="entry name" value="Serpin_sf"/>
</dbReference>
<dbReference type="InterPro" id="IPR042178">
    <property type="entry name" value="Serpin_sf_1"/>
</dbReference>
<keyword evidence="4" id="KW-0646">Protease inhibitor</keyword>
<evidence type="ECO:0000256" key="2">
    <source>
        <dbReference type="ARBA" id="ARBA00009500"/>
    </source>
</evidence>
<keyword evidence="3" id="KW-0964">Secreted</keyword>
<evidence type="ECO:0000313" key="11">
    <source>
        <dbReference type="Proteomes" id="UP000821853"/>
    </source>
</evidence>
<dbReference type="PANTHER" id="PTHR11461:SF211">
    <property type="entry name" value="GH10112P-RELATED"/>
    <property type="match status" value="1"/>
</dbReference>
<evidence type="ECO:0000256" key="5">
    <source>
        <dbReference type="ARBA" id="ARBA00022900"/>
    </source>
</evidence>
<evidence type="ECO:0000256" key="7">
    <source>
        <dbReference type="RuleBase" id="RU000411"/>
    </source>
</evidence>
<sequence>MQGDAKSGFTTYYDCCLHRERGVVLKTEFEAMLETGQASPSRQQPEESNTENTAPPRRRRMRCREHDSVNDSLDQRWKMEAQLTEAVPMLKGCGSYECVPCGSVGENASMVLLCALGVKGRWRRRFDPSQVREGVFYEPADGEQGCTDDQFCPRPVVMMHQIGCFRMADCGELEATALELPYKHARRTLIILLPHGRDGLDALEARMTAATLAECIKNLKRRPDVGVSLPKFHMHSVVDLAASLSSMGVDALFQKGVADLSGMCSSEGVALSSARHVAAFRVSWKGRISRKEAPPQPSTECEKFTVDRPFLFLVRCKRPNAVILLGSVRKIKPHFQPGLLPKSSRAPAV</sequence>
<dbReference type="Gene3D" id="3.30.497.10">
    <property type="entry name" value="Antithrombin, subunit I, domain 2"/>
    <property type="match status" value="1"/>
</dbReference>
<comment type="subcellular location">
    <subcellularLocation>
        <location evidence="1">Secreted</location>
    </subcellularLocation>
</comment>
<dbReference type="VEuPathDB" id="VectorBase:HLOH_051282"/>
<evidence type="ECO:0000256" key="6">
    <source>
        <dbReference type="ARBA" id="ARBA00023180"/>
    </source>
</evidence>
<dbReference type="EMBL" id="JABSTR010000008">
    <property type="protein sequence ID" value="KAH9377137.1"/>
    <property type="molecule type" value="Genomic_DNA"/>
</dbReference>
<dbReference type="PANTHER" id="PTHR11461">
    <property type="entry name" value="SERINE PROTEASE INHIBITOR, SERPIN"/>
    <property type="match status" value="1"/>
</dbReference>
<evidence type="ECO:0000256" key="4">
    <source>
        <dbReference type="ARBA" id="ARBA00022690"/>
    </source>
</evidence>
<dbReference type="InterPro" id="IPR023795">
    <property type="entry name" value="Serpin_CS"/>
</dbReference>
<dbReference type="Proteomes" id="UP000821853">
    <property type="component" value="Unassembled WGS sequence"/>
</dbReference>